<keyword evidence="6" id="KW-1185">Reference proteome</keyword>
<keyword evidence="1" id="KW-0175">Coiled coil</keyword>
<feature type="transmembrane region" description="Helical" evidence="2">
    <location>
        <begin position="98"/>
        <end position="123"/>
    </location>
</feature>
<evidence type="ECO:0000259" key="4">
    <source>
        <dbReference type="Pfam" id="PF09718"/>
    </source>
</evidence>
<dbReference type="InterPro" id="IPR009628">
    <property type="entry name" value="Phage_tape_measure_N"/>
</dbReference>
<accession>A0ABT8EKK1</accession>
<evidence type="ECO:0000256" key="1">
    <source>
        <dbReference type="SAM" id="Coils"/>
    </source>
</evidence>
<feature type="domain" description="Bacteriophage tail tape measure N-terminal" evidence="3">
    <location>
        <begin position="100"/>
        <end position="240"/>
    </location>
</feature>
<sequence length="914" mass="97806">MEGQTIATARIDIVGDASGVEVATAKAKASITKMSNEARAQYGQLDRAERRRVDSLMRQAQAASLSHTELNKLVKELNLTGPLLDEINKRAGFGATSLMRLAGAATPIGVAALALGAMAAAAYQGSKELVELRNHLTMTNGALGMSVSQLSEVAASLGKLEGITRSAAVGALTEVAKSGKVVAEQIAIVSEVAIRSNQLLGREVSDVVAEFAALADEPTKASAKLNEQYNYLTASVYEQISALERQGDRQGAAQLAQETFANVTKERLAEVEASLGSVEKAWRAAGNWASQAWDSFKGLGRESTSSDILTAQEKQIEMYVATIQATRGAWVGMSTSDVDKIGSMPGHEKKALLSAIKGREEILLQQTQLRSELAGEEFVSAAKQENARLERESIMAAEDVRAIIARTLPKAEKAQKELAEYRANLEKIRRTNPASELLEPDSIKRAEKAILEKYKEAGGSKKAYSNDAATRLLLTLRQQEASLRGQVEGSEKLTHSQKQLLGFDQQIADIKNKKILTADERSLLASEQKIRKQLEVNVAVETEAKAREASLKFQERAAQIAQQMASARLNQNEQYQQSLDALGLGDKAAERVQAQRSIYKEFERYQKQLSLEASKGHIDSGSYRNESEKIQAELRRRLAMQDSYYVEMDRRQQSWVLGASQGFSNYSDGAANAFQTVGALAANSFKGMEDALLSFVRTGKTDFSSLADSIISDMLRIVAQQSITGPLANLAGSALGSMFGSGGSGNLSGVSLSGAKWGASYGLSAPASPGLVGIGTFSFSSGGFTGEGGRYEPAGIVHKGEGVLNQDEIRALGGEAGFNLLRRAIRGSERSTAPTMGGAVLMGKGNVEAPIINVSVHGAQGEPEVSARRNQSGGFDLDILLEKMESKMAAGVSSGQGKLGRSIERRFSLAPQLG</sequence>
<keyword evidence="2" id="KW-0472">Membrane</keyword>
<comment type="caution">
    <text evidence="5">The sequence shown here is derived from an EMBL/GenBank/DDBJ whole genome shotgun (WGS) entry which is preliminary data.</text>
</comment>
<dbReference type="Pfam" id="PF09718">
    <property type="entry name" value="Tape_meas_lam_C"/>
    <property type="match status" value="1"/>
</dbReference>
<keyword evidence="2" id="KW-1133">Transmembrane helix</keyword>
<protein>
    <submittedName>
        <fullName evidence="5">Phage tail tape measure protein</fullName>
    </submittedName>
</protein>
<proteinExistence type="predicted"/>
<dbReference type="Pfam" id="PF24622">
    <property type="entry name" value="TMP_4"/>
    <property type="match status" value="1"/>
</dbReference>
<reference evidence="5" key="1">
    <citation type="submission" date="2021-11" db="EMBL/GenBank/DDBJ databases">
        <title>Draft genome sequence of Alcaligenes endophyticus type strain CCUG 75668T.</title>
        <authorList>
            <person name="Salva-Serra F."/>
            <person name="Duran R.E."/>
            <person name="Seeger M."/>
            <person name="Moore E.R.B."/>
            <person name="Jaen-Luchoro D."/>
        </authorList>
    </citation>
    <scope>NUCLEOTIDE SEQUENCE</scope>
    <source>
        <strain evidence="5">CCUG 75668</strain>
    </source>
</reference>
<dbReference type="Pfam" id="PF06791">
    <property type="entry name" value="TMP_2"/>
    <property type="match status" value="1"/>
</dbReference>
<dbReference type="Proteomes" id="UP001168613">
    <property type="component" value="Unassembled WGS sequence"/>
</dbReference>
<name>A0ABT8EKK1_9BURK</name>
<dbReference type="EMBL" id="JAJHNU010000002">
    <property type="protein sequence ID" value="MDN4121712.1"/>
    <property type="molecule type" value="Genomic_DNA"/>
</dbReference>
<evidence type="ECO:0000313" key="5">
    <source>
        <dbReference type="EMBL" id="MDN4121712.1"/>
    </source>
</evidence>
<feature type="domain" description="Bacteriophage tail tape measure C-terminal" evidence="4">
    <location>
        <begin position="653"/>
        <end position="728"/>
    </location>
</feature>
<evidence type="ECO:0000313" key="6">
    <source>
        <dbReference type="Proteomes" id="UP001168613"/>
    </source>
</evidence>
<dbReference type="NCBIfam" id="TIGR01541">
    <property type="entry name" value="tape_meas_lam_C"/>
    <property type="match status" value="1"/>
</dbReference>
<organism evidence="5 6">
    <name type="scientific">Alcaligenes endophyticus</name>
    <dbReference type="NCBI Taxonomy" id="1929088"/>
    <lineage>
        <taxon>Bacteria</taxon>
        <taxon>Pseudomonadati</taxon>
        <taxon>Pseudomonadota</taxon>
        <taxon>Betaproteobacteria</taxon>
        <taxon>Burkholderiales</taxon>
        <taxon>Alcaligenaceae</taxon>
        <taxon>Alcaligenes</taxon>
    </lineage>
</organism>
<evidence type="ECO:0000259" key="3">
    <source>
        <dbReference type="Pfam" id="PF06791"/>
    </source>
</evidence>
<evidence type="ECO:0000256" key="2">
    <source>
        <dbReference type="SAM" id="Phobius"/>
    </source>
</evidence>
<feature type="coiled-coil region" evidence="1">
    <location>
        <begin position="379"/>
        <end position="431"/>
    </location>
</feature>
<dbReference type="InterPro" id="IPR006431">
    <property type="entry name" value="Phage_tape_meas_C"/>
</dbReference>
<keyword evidence="2" id="KW-0812">Transmembrane</keyword>
<dbReference type="RefSeq" id="WP_266124379.1">
    <property type="nucleotide sequence ID" value="NZ_JAJHNU010000002.1"/>
</dbReference>
<gene>
    <name evidence="5" type="ORF">LMS43_10460</name>
</gene>